<accession>A0A942Z7R3</accession>
<dbReference type="RefSeq" id="WP_203367725.1">
    <property type="nucleotide sequence ID" value="NZ_WSFT01000053.1"/>
</dbReference>
<dbReference type="EMBL" id="WSFT01000053">
    <property type="protein sequence ID" value="MBS4539811.1"/>
    <property type="molecule type" value="Genomic_DNA"/>
</dbReference>
<gene>
    <name evidence="1" type="ORF">GOQ27_15155</name>
</gene>
<reference evidence="1" key="1">
    <citation type="submission" date="2019-12" db="EMBL/GenBank/DDBJ databases">
        <title>Clostridiaceae gen. nov. sp. nov., isolated from sediment in Xinjiang, China.</title>
        <authorList>
            <person name="Zhang R."/>
        </authorList>
    </citation>
    <scope>NUCLEOTIDE SEQUENCE</scope>
    <source>
        <strain evidence="1">D2Q-11</strain>
    </source>
</reference>
<dbReference type="Proteomes" id="UP000724672">
    <property type="component" value="Unassembled WGS sequence"/>
</dbReference>
<evidence type="ECO:0000313" key="2">
    <source>
        <dbReference type="Proteomes" id="UP000724672"/>
    </source>
</evidence>
<keyword evidence="2" id="KW-1185">Reference proteome</keyword>
<evidence type="ECO:0000313" key="1">
    <source>
        <dbReference type="EMBL" id="MBS4539811.1"/>
    </source>
</evidence>
<comment type="caution">
    <text evidence="1">The sequence shown here is derived from an EMBL/GenBank/DDBJ whole genome shotgun (WGS) entry which is preliminary data.</text>
</comment>
<organism evidence="1 2">
    <name type="scientific">Anaeromonas frigoriresistens</name>
    <dbReference type="NCBI Taxonomy" id="2683708"/>
    <lineage>
        <taxon>Bacteria</taxon>
        <taxon>Bacillati</taxon>
        <taxon>Bacillota</taxon>
        <taxon>Tissierellia</taxon>
        <taxon>Tissierellales</taxon>
        <taxon>Thermohalobacteraceae</taxon>
        <taxon>Anaeromonas</taxon>
    </lineage>
</organism>
<dbReference type="AlphaFoldDB" id="A0A942Z7R3"/>
<protein>
    <submittedName>
        <fullName evidence="1">Uncharacterized protein</fullName>
    </submittedName>
</protein>
<sequence>MELDIHYLTGFIKYGWKMDEIQDMKSKDLEVLISEFKEDNYIKKLKFKVLKGIIDEYEEFKDGVEREYKEKEEVLLNLGFMSKEEAIKKGILYPKNEEVGYVRKLNNGALHILPLDYLVNKTIDEIYKNFYESNREINNTFS</sequence>
<proteinExistence type="predicted"/>
<name>A0A942Z7R3_9FIRM</name>